<gene>
    <name evidence="4" type="primary">gph</name>
    <name evidence="4" type="ORF">KOF26_01250</name>
</gene>
<comment type="catalytic activity">
    <reaction evidence="3">
        <text>2-phosphoglycolate + H2O = glycolate + phosphate</text>
        <dbReference type="Rhea" id="RHEA:14369"/>
        <dbReference type="ChEBI" id="CHEBI:15377"/>
        <dbReference type="ChEBI" id="CHEBI:29805"/>
        <dbReference type="ChEBI" id="CHEBI:43474"/>
        <dbReference type="ChEBI" id="CHEBI:58033"/>
        <dbReference type="EC" id="3.1.3.18"/>
    </reaction>
</comment>
<evidence type="ECO:0000313" key="4">
    <source>
        <dbReference type="EMBL" id="MBU3076476.1"/>
    </source>
</evidence>
<evidence type="ECO:0000313" key="5">
    <source>
        <dbReference type="Proteomes" id="UP000776276"/>
    </source>
</evidence>
<feature type="binding site" evidence="3">
    <location>
        <position position="16"/>
    </location>
    <ligand>
        <name>Mg(2+)</name>
        <dbReference type="ChEBI" id="CHEBI:18420"/>
    </ligand>
</feature>
<comment type="caution">
    <text evidence="4">The sequence shown here is derived from an EMBL/GenBank/DDBJ whole genome shotgun (WGS) entry which is preliminary data.</text>
</comment>
<dbReference type="HAMAP" id="MF_00495">
    <property type="entry name" value="GPH_hydrolase_bact"/>
    <property type="match status" value="1"/>
</dbReference>
<dbReference type="SFLD" id="SFLDS00003">
    <property type="entry name" value="Haloacid_Dehalogenase"/>
    <property type="match status" value="1"/>
</dbReference>
<dbReference type="Proteomes" id="UP000776276">
    <property type="component" value="Unassembled WGS sequence"/>
</dbReference>
<dbReference type="GO" id="GO:0008967">
    <property type="term" value="F:phosphoglycolate phosphatase activity"/>
    <property type="evidence" value="ECO:0007669"/>
    <property type="project" value="UniProtKB-EC"/>
</dbReference>
<comment type="function">
    <text evidence="3">Specifically catalyzes the dephosphorylation of 2-phosphoglycolate. Is involved in the dissimilation of the intracellular 2-phosphoglycolate formed during the DNA repair of 3'-phosphoglycolate ends, a major class of DNA lesions induced by oxidative stress.</text>
</comment>
<keyword evidence="3" id="KW-0119">Carbohydrate metabolism</keyword>
<dbReference type="RefSeq" id="WP_216318738.1">
    <property type="nucleotide sequence ID" value="NZ_JAHKRT010000001.1"/>
</dbReference>
<dbReference type="EC" id="3.1.3.18" evidence="3"/>
<feature type="binding site" evidence="3">
    <location>
        <position position="173"/>
    </location>
    <ligand>
        <name>Mg(2+)</name>
        <dbReference type="ChEBI" id="CHEBI:18420"/>
    </ligand>
</feature>
<dbReference type="EMBL" id="JAHKRT010000001">
    <property type="protein sequence ID" value="MBU3076476.1"/>
    <property type="molecule type" value="Genomic_DNA"/>
</dbReference>
<dbReference type="Pfam" id="PF00702">
    <property type="entry name" value="Hydrolase"/>
    <property type="match status" value="1"/>
</dbReference>
<evidence type="ECO:0000256" key="1">
    <source>
        <dbReference type="ARBA" id="ARBA00001946"/>
    </source>
</evidence>
<dbReference type="InterPro" id="IPR050155">
    <property type="entry name" value="HAD-like_hydrolase_sf"/>
</dbReference>
<keyword evidence="3" id="KW-0460">Magnesium</keyword>
<dbReference type="InterPro" id="IPR037512">
    <property type="entry name" value="PGPase_prok"/>
</dbReference>
<feature type="active site" description="Nucleophile" evidence="3">
    <location>
        <position position="14"/>
    </location>
</feature>
<keyword evidence="5" id="KW-1185">Reference proteome</keyword>
<dbReference type="InterPro" id="IPR006439">
    <property type="entry name" value="HAD-SF_hydro_IA"/>
</dbReference>
<accession>A0ABS6BG68</accession>
<keyword evidence="3" id="KW-0479">Metal-binding</keyword>
<dbReference type="PANTHER" id="PTHR43434">
    <property type="entry name" value="PHOSPHOGLYCOLATE PHOSPHATASE"/>
    <property type="match status" value="1"/>
</dbReference>
<organism evidence="4 5">
    <name type="scientific">Sphingomonas quercus</name>
    <dbReference type="NCBI Taxonomy" id="2842451"/>
    <lineage>
        <taxon>Bacteria</taxon>
        <taxon>Pseudomonadati</taxon>
        <taxon>Pseudomonadota</taxon>
        <taxon>Alphaproteobacteria</taxon>
        <taxon>Sphingomonadales</taxon>
        <taxon>Sphingomonadaceae</taxon>
        <taxon>Sphingomonas</taxon>
    </lineage>
</organism>
<protein>
    <recommendedName>
        <fullName evidence="3">Phosphoglycolate phosphatase</fullName>
        <shortName evidence="3">PGP</shortName>
        <shortName evidence="3">PGPase</shortName>
        <ecNumber evidence="3">3.1.3.18</ecNumber>
    </recommendedName>
</protein>
<comment type="similarity">
    <text evidence="2 3">Belongs to the HAD-like hydrolase superfamily. CbbY/CbbZ/Gph/YieH family.</text>
</comment>
<sequence length="222" mass="23053">MADLSIRFDTVAFDLDGTLADTAPDLCASLNHTLMALGRPIVPAEMLRHLVGHGARALIVNGLAATGGVDEALVERGLPIFLTHYAANICVGTRPFDGVETALAALDARGIRLAICTNKPETLARELIGRLGWDGRFAAIVGGDTLPVRKPDPLALTETIARAGGRVAAFVGDSIADTGAARAAGVPCIALTFGFSDRPPAELGADALIDHFDELLPALAKL</sequence>
<dbReference type="NCBIfam" id="TIGR01449">
    <property type="entry name" value="PGP_bact"/>
    <property type="match status" value="1"/>
</dbReference>
<name>A0ABS6BG68_9SPHN</name>
<reference evidence="4 5" key="1">
    <citation type="submission" date="2021-06" db="EMBL/GenBank/DDBJ databases">
        <title>Sphingomonas sp. XMGL2, whole genome shotgun sequencing project.</title>
        <authorList>
            <person name="Zhao G."/>
            <person name="Shen L."/>
        </authorList>
    </citation>
    <scope>NUCLEOTIDE SEQUENCE [LARGE SCALE GENOMIC DNA]</scope>
    <source>
        <strain evidence="4 5">XMGL2</strain>
    </source>
</reference>
<comment type="cofactor">
    <cofactor evidence="1 3">
        <name>Mg(2+)</name>
        <dbReference type="ChEBI" id="CHEBI:18420"/>
    </cofactor>
</comment>
<comment type="pathway">
    <text evidence="3">Organic acid metabolism; glycolate biosynthesis; glycolate from 2-phosphoglycolate: step 1/1.</text>
</comment>
<evidence type="ECO:0000256" key="3">
    <source>
        <dbReference type="HAMAP-Rule" id="MF_00495"/>
    </source>
</evidence>
<proteinExistence type="inferred from homology"/>
<dbReference type="SFLD" id="SFLDG01129">
    <property type="entry name" value="C1.5:_HAD__Beta-PGM__Phosphata"/>
    <property type="match status" value="1"/>
</dbReference>
<keyword evidence="3 4" id="KW-0378">Hydrolase</keyword>
<dbReference type="NCBIfam" id="TIGR01549">
    <property type="entry name" value="HAD-SF-IA-v1"/>
    <property type="match status" value="1"/>
</dbReference>
<dbReference type="PANTHER" id="PTHR43434:SF1">
    <property type="entry name" value="PHOSPHOGLYCOLATE PHOSPHATASE"/>
    <property type="match status" value="1"/>
</dbReference>
<feature type="binding site" evidence="3">
    <location>
        <position position="14"/>
    </location>
    <ligand>
        <name>Mg(2+)</name>
        <dbReference type="ChEBI" id="CHEBI:18420"/>
    </ligand>
</feature>
<evidence type="ECO:0000256" key="2">
    <source>
        <dbReference type="ARBA" id="ARBA00006171"/>
    </source>
</evidence>